<dbReference type="Proteomes" id="UP000245166">
    <property type="component" value="Unassembled WGS sequence"/>
</dbReference>
<feature type="region of interest" description="Disordered" evidence="1">
    <location>
        <begin position="1"/>
        <end position="33"/>
    </location>
</feature>
<protein>
    <submittedName>
        <fullName evidence="2">Uncharacterized protein</fullName>
    </submittedName>
</protein>
<reference evidence="2 3" key="1">
    <citation type="submission" date="2018-03" db="EMBL/GenBank/DDBJ databases">
        <title>Genome assembly of novel Miniimonas species PCH200.</title>
        <authorList>
            <person name="Thakur V."/>
            <person name="Kumar V."/>
            <person name="Singh D."/>
        </authorList>
    </citation>
    <scope>NUCLEOTIDE SEQUENCE [LARGE SCALE GENOMIC DNA]</scope>
    <source>
        <strain evidence="2 3">PCH200</strain>
    </source>
</reference>
<sequence length="245" mass="26372">MSHDELEEPSWFERVGQQVEVEAQEPDDDVHSQQLEGAGWRLDGALADGDSTAVEDEVGAVLSTANEICEEDELIGRAVAVRLWDDKGAWGSVKPTIKDPDPYEWGTLFEDEHGWDDDDDQETVRAEHDREQSADAIRHYVSAIGALYGEARGAATSGETRTVIAALAKIPAMAVLLDDAHELWRQALSTLMKSDPQLAGPAADFYATALGHSLAVARAADATPPIATKVEIDDGGLFAPPASLL</sequence>
<dbReference type="EMBL" id="PYHR01000002">
    <property type="protein sequence ID" value="PWD50682.1"/>
    <property type="molecule type" value="Genomic_DNA"/>
</dbReference>
<feature type="compositionally biased region" description="Acidic residues" evidence="1">
    <location>
        <begin position="1"/>
        <end position="10"/>
    </location>
</feature>
<evidence type="ECO:0000313" key="3">
    <source>
        <dbReference type="Proteomes" id="UP000245166"/>
    </source>
</evidence>
<accession>A0A2U1ZUT1</accession>
<comment type="caution">
    <text evidence="2">The sequence shown here is derived from an EMBL/GenBank/DDBJ whole genome shotgun (WGS) entry which is preliminary data.</text>
</comment>
<keyword evidence="3" id="KW-1185">Reference proteome</keyword>
<evidence type="ECO:0000256" key="1">
    <source>
        <dbReference type="SAM" id="MobiDB-lite"/>
    </source>
</evidence>
<evidence type="ECO:0000313" key="2">
    <source>
        <dbReference type="EMBL" id="PWD50682.1"/>
    </source>
</evidence>
<gene>
    <name evidence="2" type="ORF">C8046_08465</name>
</gene>
<dbReference type="AlphaFoldDB" id="A0A2U1ZUT1"/>
<proteinExistence type="predicted"/>
<name>A0A2U1ZUT1_9MICO</name>
<organism evidence="2 3">
    <name type="scientific">Serinibacter arcticus</name>
    <dbReference type="NCBI Taxonomy" id="1655435"/>
    <lineage>
        <taxon>Bacteria</taxon>
        <taxon>Bacillati</taxon>
        <taxon>Actinomycetota</taxon>
        <taxon>Actinomycetes</taxon>
        <taxon>Micrococcales</taxon>
        <taxon>Beutenbergiaceae</taxon>
        <taxon>Serinibacter</taxon>
    </lineage>
</organism>
<dbReference type="RefSeq" id="WP_109229063.1">
    <property type="nucleotide sequence ID" value="NZ_PYHR01000002.1"/>
</dbReference>